<evidence type="ECO:0000256" key="1">
    <source>
        <dbReference type="SAM" id="MobiDB-lite"/>
    </source>
</evidence>
<proteinExistence type="predicted"/>
<feature type="compositionally biased region" description="Gly residues" evidence="1">
    <location>
        <begin position="116"/>
        <end position="132"/>
    </location>
</feature>
<feature type="compositionally biased region" description="Gly residues" evidence="1">
    <location>
        <begin position="146"/>
        <end position="160"/>
    </location>
</feature>
<keyword evidence="4" id="KW-1185">Reference proteome</keyword>
<reference evidence="3 4" key="1">
    <citation type="journal article" date="2019" name="Sci. Rep.">
        <title>Extended insight into the Mycobacterium chelonae-abscessus complex through whole genome sequencing of Mycobacterium salmoniphilum outbreak and Mycobacterium salmoniphilum-like strains.</title>
        <authorList>
            <person name="Behra P.R.K."/>
            <person name="Das S."/>
            <person name="Pettersson B.M.F."/>
            <person name="Shirreff L."/>
            <person name="DuCote T."/>
            <person name="Jacobsson K.G."/>
            <person name="Ennis D.G."/>
            <person name="Kirsebom L.A."/>
        </authorList>
    </citation>
    <scope>NUCLEOTIDE SEQUENCE [LARGE SCALE GENOMIC DNA]</scope>
    <source>
        <strain evidence="3 4">CCUG 63697</strain>
    </source>
</reference>
<feature type="compositionally biased region" description="Low complexity" evidence="1">
    <location>
        <begin position="269"/>
        <end position="303"/>
    </location>
</feature>
<feature type="transmembrane region" description="Helical" evidence="2">
    <location>
        <begin position="495"/>
        <end position="518"/>
    </location>
</feature>
<feature type="region of interest" description="Disordered" evidence="1">
    <location>
        <begin position="90"/>
        <end position="410"/>
    </location>
</feature>
<comment type="caution">
    <text evidence="3">The sequence shown here is derived from an EMBL/GenBank/DDBJ whole genome shotgun (WGS) entry which is preliminary data.</text>
</comment>
<feature type="compositionally biased region" description="Pro residues" evidence="1">
    <location>
        <begin position="400"/>
        <end position="409"/>
    </location>
</feature>
<sequence>MALSEVPGLTIRAVQGEQEVKGPTFCGGYLTSEQIPGMLFAVGRHRANSSRRSQQLKRASARAAVVTLLSSGTLMGGFGVFAVTTPAADAKPGGGSGGDHDNDHGLGGAIHKITGGLLGGGSGGGGGPGSGGTRNAPSAPSFGKSLHGGSGSEATAGGGSNDSAKGDKDKDKGPGASVPKPGSVGSNGKTSDNAAGSAGSGTSTPGTPSGTSGGIGGIGVTLPHSGGAAGVHTPTAEGAATESSSGTGTHTEEPGLKGALGSVAGALSPKTETATTPKTETATSPHTSTAPGATAETPAAGSTHTEHETSSEEPKVPGVTVNMGGRTIIIWKKKPSTSTHTPGAGSGTTPEHDSDGDHDHVIGLPGFPNIGGVPSPNAPSGGAAGTRTPGGNPGIHTGPIAPPSLPTPKSPAVAIATPPAPPVIAPLAPVVPPTPPVVTIKQAEGGRGGDAVVTAGGTKQPEAVTKPIQQFVAAETIAPRTGYTDYLRLTKTSEIAAVAIPGAAGIAMMTFVGAALGYRQAKAGHTVRASAAARFLE</sequence>
<gene>
    <name evidence="3" type="ORF">CCUG63697_04454</name>
</gene>
<evidence type="ECO:0000313" key="3">
    <source>
        <dbReference type="EMBL" id="TDZ48155.1"/>
    </source>
</evidence>
<accession>A0A4R8QW69</accession>
<keyword evidence="2" id="KW-1133">Transmembrane helix</keyword>
<evidence type="ECO:0000313" key="4">
    <source>
        <dbReference type="Proteomes" id="UP000295165"/>
    </source>
</evidence>
<keyword evidence="2" id="KW-0812">Transmembrane</keyword>
<feature type="compositionally biased region" description="Low complexity" evidence="1">
    <location>
        <begin position="195"/>
        <end position="210"/>
    </location>
</feature>
<organism evidence="3 4">
    <name type="scientific">Mycobacteroides franklinii</name>
    <dbReference type="NCBI Taxonomy" id="948102"/>
    <lineage>
        <taxon>Bacteria</taxon>
        <taxon>Bacillati</taxon>
        <taxon>Actinomycetota</taxon>
        <taxon>Actinomycetes</taxon>
        <taxon>Mycobacteriales</taxon>
        <taxon>Mycobacteriaceae</taxon>
        <taxon>Mycobacteroides</taxon>
    </lineage>
</organism>
<dbReference type="Proteomes" id="UP000295165">
    <property type="component" value="Unassembled WGS sequence"/>
</dbReference>
<feature type="compositionally biased region" description="Polar residues" evidence="1">
    <location>
        <begin position="184"/>
        <end position="194"/>
    </location>
</feature>
<dbReference type="AlphaFoldDB" id="A0A4R8QW69"/>
<feature type="compositionally biased region" description="Basic and acidic residues" evidence="1">
    <location>
        <begin position="304"/>
        <end position="315"/>
    </location>
</feature>
<keyword evidence="2" id="KW-0472">Membrane</keyword>
<feature type="compositionally biased region" description="Low complexity" evidence="1">
    <location>
        <begin position="233"/>
        <end position="249"/>
    </location>
</feature>
<protein>
    <submittedName>
        <fullName evidence="3">Uncharacterized protein</fullName>
    </submittedName>
</protein>
<feature type="compositionally biased region" description="Basic and acidic residues" evidence="1">
    <location>
        <begin position="164"/>
        <end position="173"/>
    </location>
</feature>
<dbReference type="EMBL" id="PECC01000029">
    <property type="protein sequence ID" value="TDZ48155.1"/>
    <property type="molecule type" value="Genomic_DNA"/>
</dbReference>
<feature type="compositionally biased region" description="Basic and acidic residues" evidence="1">
    <location>
        <begin position="350"/>
        <end position="361"/>
    </location>
</feature>
<name>A0A4R8QW69_9MYCO</name>
<evidence type="ECO:0000256" key="2">
    <source>
        <dbReference type="SAM" id="Phobius"/>
    </source>
</evidence>